<reference evidence="6 8" key="1">
    <citation type="journal article" date="2011" name="Science">
        <title>Comparative functional genomics of the fission yeasts.</title>
        <authorList>
            <person name="Rhind N."/>
            <person name="Chen Z."/>
            <person name="Yassour M."/>
            <person name="Thompson D.A."/>
            <person name="Haas B.J."/>
            <person name="Habib N."/>
            <person name="Wapinski I."/>
            <person name="Roy S."/>
            <person name="Lin M.F."/>
            <person name="Heiman D.I."/>
            <person name="Young S.K."/>
            <person name="Furuya K."/>
            <person name="Guo Y."/>
            <person name="Pidoux A."/>
            <person name="Chen H.M."/>
            <person name="Robbertse B."/>
            <person name="Goldberg J.M."/>
            <person name="Aoki K."/>
            <person name="Bayne E.H."/>
            <person name="Berlin A.M."/>
            <person name="Desjardins C.A."/>
            <person name="Dobbs E."/>
            <person name="Dukaj L."/>
            <person name="Fan L."/>
            <person name="FitzGerald M.G."/>
            <person name="French C."/>
            <person name="Gujja S."/>
            <person name="Hansen K."/>
            <person name="Keifenheim D."/>
            <person name="Levin J.Z."/>
            <person name="Mosher R.A."/>
            <person name="Mueller C.A."/>
            <person name="Pfiffner J."/>
            <person name="Priest M."/>
            <person name="Russ C."/>
            <person name="Smialowska A."/>
            <person name="Swoboda P."/>
            <person name="Sykes S.M."/>
            <person name="Vaughn M."/>
            <person name="Vengrova S."/>
            <person name="Yoder R."/>
            <person name="Zeng Q."/>
            <person name="Allshire R."/>
            <person name="Baulcombe D."/>
            <person name="Birren B.W."/>
            <person name="Brown W."/>
            <person name="Ekwall K."/>
            <person name="Kellis M."/>
            <person name="Leatherwood J."/>
            <person name="Levin H."/>
            <person name="Margalit H."/>
            <person name="Martienssen R."/>
            <person name="Nieduszynski C.A."/>
            <person name="Spatafora J.W."/>
            <person name="Friedman N."/>
            <person name="Dalgaard J.Z."/>
            <person name="Baumann P."/>
            <person name="Niki H."/>
            <person name="Regev A."/>
            <person name="Nusbaum C."/>
        </authorList>
    </citation>
    <scope>NUCLEOTIDE SEQUENCE [LARGE SCALE GENOMIC DNA]</scope>
    <source>
        <strain evidence="8">yFS275 / FY16936</strain>
    </source>
</reference>
<feature type="repeat" description="WD" evidence="4">
    <location>
        <begin position="100"/>
        <end position="133"/>
    </location>
</feature>
<feature type="repeat" description="WD" evidence="4">
    <location>
        <begin position="440"/>
        <end position="481"/>
    </location>
</feature>
<evidence type="ECO:0000259" key="5">
    <source>
        <dbReference type="Pfam" id="PF04003"/>
    </source>
</evidence>
<feature type="repeat" description="WD" evidence="4">
    <location>
        <begin position="581"/>
        <end position="613"/>
    </location>
</feature>
<dbReference type="CDD" id="cd00200">
    <property type="entry name" value="WD40"/>
    <property type="match status" value="2"/>
</dbReference>
<organism evidence="6 8">
    <name type="scientific">Schizosaccharomyces japonicus (strain yFS275 / FY16936)</name>
    <name type="common">Fission yeast</name>
    <dbReference type="NCBI Taxonomy" id="402676"/>
    <lineage>
        <taxon>Eukaryota</taxon>
        <taxon>Fungi</taxon>
        <taxon>Dikarya</taxon>
        <taxon>Ascomycota</taxon>
        <taxon>Taphrinomycotina</taxon>
        <taxon>Schizosaccharomycetes</taxon>
        <taxon>Schizosaccharomycetales</taxon>
        <taxon>Schizosaccharomycetaceae</taxon>
        <taxon>Schizosaccharomyces</taxon>
    </lineage>
</organism>
<dbReference type="PRINTS" id="PR00320">
    <property type="entry name" value="GPROTEINBRPT"/>
</dbReference>
<dbReference type="FunFam" id="2.130.10.10:FF:000755">
    <property type="entry name" value="WD repeat-containing protein 3"/>
    <property type="match status" value="1"/>
</dbReference>
<accession>B6K236</accession>
<evidence type="ECO:0000256" key="3">
    <source>
        <dbReference type="ARBA" id="ARBA00038229"/>
    </source>
</evidence>
<dbReference type="PROSITE" id="PS50294">
    <property type="entry name" value="WD_REPEATS_REGION"/>
    <property type="match status" value="6"/>
</dbReference>
<name>B6K236_SCHJY</name>
<keyword evidence="1 4" id="KW-0853">WD repeat</keyword>
<evidence type="ECO:0000256" key="1">
    <source>
        <dbReference type="ARBA" id="ARBA00022574"/>
    </source>
</evidence>
<dbReference type="STRING" id="402676.B6K236"/>
<feature type="repeat" description="WD" evidence="4">
    <location>
        <begin position="539"/>
        <end position="580"/>
    </location>
</feature>
<dbReference type="InterPro" id="IPR015943">
    <property type="entry name" value="WD40/YVTN_repeat-like_dom_sf"/>
</dbReference>
<dbReference type="InterPro" id="IPR019775">
    <property type="entry name" value="WD40_repeat_CS"/>
</dbReference>
<dbReference type="InterPro" id="IPR020472">
    <property type="entry name" value="WD40_PAC1"/>
</dbReference>
<dbReference type="GO" id="GO:0000447">
    <property type="term" value="P:endonucleolytic cleavage in ITS1 to separate SSU-rRNA from 5.8S rRNA and LSU-rRNA from tricistronic rRNA transcript (SSU-rRNA, 5.8S rRNA, LSU-rRNA)"/>
    <property type="evidence" value="ECO:0007669"/>
    <property type="project" value="EnsemblFungi"/>
</dbReference>
<dbReference type="GO" id="GO:0030490">
    <property type="term" value="P:maturation of SSU-rRNA"/>
    <property type="evidence" value="ECO:0000318"/>
    <property type="project" value="GO_Central"/>
</dbReference>
<protein>
    <submittedName>
        <fullName evidence="6">U3 snoRNA associted protein Dip2</fullName>
    </submittedName>
</protein>
<proteinExistence type="inferred from homology"/>
<feature type="domain" description="Small-subunit processome Utp12" evidence="5">
    <location>
        <begin position="759"/>
        <end position="861"/>
    </location>
</feature>
<dbReference type="GO" id="GO:0000472">
    <property type="term" value="P:endonucleolytic cleavage to generate mature 5'-end of SSU-rRNA from (SSU-rRNA, 5.8S rRNA, LSU-rRNA)"/>
    <property type="evidence" value="ECO:0007669"/>
    <property type="project" value="EnsemblFungi"/>
</dbReference>
<dbReference type="GO" id="GO:0030515">
    <property type="term" value="F:snoRNA binding"/>
    <property type="evidence" value="ECO:0000318"/>
    <property type="project" value="GO_Central"/>
</dbReference>
<feature type="repeat" description="WD" evidence="4">
    <location>
        <begin position="197"/>
        <end position="231"/>
    </location>
</feature>
<comment type="similarity">
    <text evidence="3">Belongs to the WD repeat WDR3/UTP12 family.</text>
</comment>
<dbReference type="GO" id="GO:0034511">
    <property type="term" value="F:U3 snoRNA binding"/>
    <property type="evidence" value="ECO:0007669"/>
    <property type="project" value="EnsemblFungi"/>
</dbReference>
<dbReference type="InterPro" id="IPR007148">
    <property type="entry name" value="SSU_processome_Utp12"/>
</dbReference>
<dbReference type="SMART" id="SM00320">
    <property type="entry name" value="WD40"/>
    <property type="match status" value="10"/>
</dbReference>
<dbReference type="SUPFAM" id="SSF50978">
    <property type="entry name" value="WD40 repeat-like"/>
    <property type="match status" value="2"/>
</dbReference>
<dbReference type="HOGENOM" id="CLU_005318_0_1_1"/>
<evidence type="ECO:0000256" key="4">
    <source>
        <dbReference type="PROSITE-ProRule" id="PRU00221"/>
    </source>
</evidence>
<dbReference type="PROSITE" id="PS50082">
    <property type="entry name" value="WD_REPEATS_2"/>
    <property type="match status" value="8"/>
</dbReference>
<feature type="repeat" description="WD" evidence="4">
    <location>
        <begin position="173"/>
        <end position="196"/>
    </location>
</feature>
<dbReference type="PROSITE" id="PS00678">
    <property type="entry name" value="WD_REPEATS_1"/>
    <property type="match status" value="3"/>
</dbReference>
<dbReference type="PANTHER" id="PTHR19853:SF0">
    <property type="entry name" value="WD REPEAT-CONTAINING PROTEIN 3"/>
    <property type="match status" value="1"/>
</dbReference>
<dbReference type="PANTHER" id="PTHR19853">
    <property type="entry name" value="WD REPEAT CONTAINING PROTEIN 3 WDR3"/>
    <property type="match status" value="1"/>
</dbReference>
<gene>
    <name evidence="7" type="primary">dip2</name>
    <name evidence="6" type="ORF">SJAG_02300</name>
</gene>
<dbReference type="OMA" id="MNIPLTC"/>
<dbReference type="AlphaFoldDB" id="B6K236"/>
<dbReference type="GO" id="GO:0034388">
    <property type="term" value="C:Pwp2p-containing subcomplex of 90S preribosome"/>
    <property type="evidence" value="ECO:0000318"/>
    <property type="project" value="GO_Central"/>
</dbReference>
<dbReference type="Gene3D" id="2.130.10.10">
    <property type="entry name" value="YVTN repeat-like/Quinoprotein amine dehydrogenase"/>
    <property type="match status" value="5"/>
</dbReference>
<dbReference type="RefSeq" id="XP_002173510.2">
    <property type="nucleotide sequence ID" value="XM_002173474.2"/>
</dbReference>
<dbReference type="InterPro" id="IPR001680">
    <property type="entry name" value="WD40_rpt"/>
</dbReference>
<evidence type="ECO:0000313" key="7">
    <source>
        <dbReference type="JaponicusDB" id="SJAG_02300"/>
    </source>
</evidence>
<keyword evidence="2" id="KW-0677">Repeat</keyword>
<keyword evidence="8" id="KW-1185">Reference proteome</keyword>
<dbReference type="JaponicusDB" id="SJAG_02300">
    <property type="gene designation" value="dip2"/>
</dbReference>
<dbReference type="Pfam" id="PF04003">
    <property type="entry name" value="Utp12"/>
    <property type="match status" value="1"/>
</dbReference>
<sequence length="892" mass="100203">MVKSYTRYEPLNNFGVVCSSTCNIITRRSEGSKSIGRCFVGALESVLEWDLKTGELLSKWRDSDCSASATAISSFGELFAVGYSDGSIRLWQKGSLQVTLNGHKNAVTALQFNNDGTKLASGSKDTDIILWDVVGETGLYRLRGHKDQITEVRFLASPISDETDTSSTSEQEYLLSAGKDSFLKLWDLSAQHCIETHVEHHGEIWALAVTPDEKRCLTAGTDSDIKVWSISLPSDGVLRPDVKAISFLGSIPRLSKERPISVQFNDNGKFVAIQSHDRVLEVLQLRTEEELQKILNRRRRRKKSEDVSLALKDEFAQFAIIRAPARISSVSWTVDGKNPALVCSLGNNSIDVYTLNTKASADVPVTERHTKTHAIELPGHRADVRTLSLSINHDVLLSGANGSLKIWNVKTGTCLLYCRCFKNGDIEIYDVAGSSLVETIKAHDGAIYDLSVSQDGSSFATASADKTVKLWSIKASTDLVPGTTRKIDSIKIKQTRQIDFNDDVLSVKLSPDGRLIAASLLDNTVKVYYLDTLKLFLNLYGHKLPVLSMDIAYDSKLLVTCSADKNVKLWGLDFGDCHKSIFAHQDSIMDVAFQPNSHNFFTCSKDHEVRYWDGDSFDLILKLRGHHSEVWCIAVAPTFVVSGSHDHSIRVWAESDDLVFLEEEKERELEEQYESTLVNSYERDEQIADTDEAQQDSVAAVTKQTVESLKDGEKLMEALEIGIADLDLEIQYLLEKRTRPNMAHPPRNPILAHLKLSAEEYVLSVLKKIRTSHLEDALLVLPFDRVLGLFRFVDIWARREWAIPLCCRVLFFLIRTYNKQLSSNEVMVPLLNNIRTSLRKSLSKERSMIGYNYAGLSYLKREWEMNHNSSLEDVDRTLMENDGKKRAFSNIV</sequence>
<dbReference type="Pfam" id="PF25173">
    <property type="entry name" value="Beta-prop_WDR3_1st"/>
    <property type="match status" value="1"/>
</dbReference>
<dbReference type="GeneID" id="7049047"/>
<evidence type="ECO:0000313" key="8">
    <source>
        <dbReference type="Proteomes" id="UP000001744"/>
    </source>
</evidence>
<dbReference type="VEuPathDB" id="FungiDB:SJAG_02300"/>
<dbReference type="InterPro" id="IPR036322">
    <property type="entry name" value="WD40_repeat_dom_sf"/>
</dbReference>
<dbReference type="OrthoDB" id="407922at2759"/>
<dbReference type="InterPro" id="IPR051570">
    <property type="entry name" value="TBC1_cilium_biogenesis"/>
</dbReference>
<feature type="repeat" description="WD" evidence="4">
    <location>
        <begin position="377"/>
        <end position="417"/>
    </location>
</feature>
<dbReference type="eggNOG" id="KOG0306">
    <property type="taxonomic scope" value="Eukaryota"/>
</dbReference>
<feature type="repeat" description="WD" evidence="4">
    <location>
        <begin position="623"/>
        <end position="652"/>
    </location>
</feature>
<dbReference type="EMBL" id="KE651166">
    <property type="protein sequence ID" value="EEB07217.2"/>
    <property type="molecule type" value="Genomic_DNA"/>
</dbReference>
<dbReference type="Proteomes" id="UP000001744">
    <property type="component" value="Unassembled WGS sequence"/>
</dbReference>
<dbReference type="Pfam" id="PF25172">
    <property type="entry name" value="Beta-prop_WDR3_2nd"/>
    <property type="match status" value="1"/>
</dbReference>
<evidence type="ECO:0000313" key="6">
    <source>
        <dbReference type="EMBL" id="EEB07217.2"/>
    </source>
</evidence>
<dbReference type="GO" id="GO:0000480">
    <property type="term" value="P:endonucleolytic cleavage in 5'-ETS of tricistronic rRNA transcript (SSU-rRNA, 5.8S rRNA, LSU-rRNA)"/>
    <property type="evidence" value="ECO:0007669"/>
    <property type="project" value="EnsemblFungi"/>
</dbReference>
<dbReference type="GO" id="GO:0032040">
    <property type="term" value="C:small-subunit processome"/>
    <property type="evidence" value="ECO:0000318"/>
    <property type="project" value="GO_Central"/>
</dbReference>
<evidence type="ECO:0000256" key="2">
    <source>
        <dbReference type="ARBA" id="ARBA00022737"/>
    </source>
</evidence>